<comment type="similarity">
    <text evidence="1">Belongs to the cytochrome P450 family.</text>
</comment>
<name>A0ABP6QLY7_9ACTN</name>
<gene>
    <name evidence="2" type="ORF">GCM10010468_64620</name>
</gene>
<dbReference type="PANTHER" id="PTHR46696">
    <property type="entry name" value="P450, PUTATIVE (EUROFUNG)-RELATED"/>
    <property type="match status" value="1"/>
</dbReference>
<dbReference type="PRINTS" id="PR00359">
    <property type="entry name" value="BP450"/>
</dbReference>
<dbReference type="SUPFAM" id="SSF48264">
    <property type="entry name" value="Cytochrome P450"/>
    <property type="match status" value="1"/>
</dbReference>
<proteinExistence type="inferred from homology"/>
<comment type="caution">
    <text evidence="2">The sequence shown here is derived from an EMBL/GenBank/DDBJ whole genome shotgun (WGS) entry which is preliminary data.</text>
</comment>
<dbReference type="Pfam" id="PF00067">
    <property type="entry name" value="p450"/>
    <property type="match status" value="1"/>
</dbReference>
<dbReference type="Proteomes" id="UP001501237">
    <property type="component" value="Unassembled WGS sequence"/>
</dbReference>
<sequence length="408" mass="45064">MTVLAPENLSQEALRIFLRMIRPRPLADPYPMYRRLREIAPFHTIRLPGLAATYVAATHAEVSELLRRKEFGPLTPGHLDLLSPGWHGHRFTRVMYTSMAFKHGADHRTRRDLVFKDFTPRRTEGHRAAIERAADAILDRLGGEVDLEEALALPFTALTIGEALGMPGSVALELGRLARAAGTVFEPMASARQRAAEIEAGTGLVDGFAALLDERRRKPERDLLTFLVKHHGEDEEEALVQAVLLFGAGFDSPVSMVGLGSRLFIEHPDQAWLVREDPSLARSAAEEILRYESPVQLVVRAAYADTELAGTPVPDGGVVFGLLAAGNRDPLVCPDPERFDVARAPIQTLSFAAGAHYCLGAPLARLQAEILFPRLLRRFPDMRLTGEPRYRSPGSMLRGLEYLPVHLS</sequence>
<dbReference type="Gene3D" id="1.10.630.10">
    <property type="entry name" value="Cytochrome P450"/>
    <property type="match status" value="1"/>
</dbReference>
<reference evidence="3" key="1">
    <citation type="journal article" date="2019" name="Int. J. Syst. Evol. Microbiol.">
        <title>The Global Catalogue of Microorganisms (GCM) 10K type strain sequencing project: providing services to taxonomists for standard genome sequencing and annotation.</title>
        <authorList>
            <consortium name="The Broad Institute Genomics Platform"/>
            <consortium name="The Broad Institute Genome Sequencing Center for Infectious Disease"/>
            <person name="Wu L."/>
            <person name="Ma J."/>
        </authorList>
    </citation>
    <scope>NUCLEOTIDE SEQUENCE [LARGE SCALE GENOMIC DNA]</scope>
    <source>
        <strain evidence="3">JCM 9377</strain>
    </source>
</reference>
<organism evidence="2 3">
    <name type="scientific">Actinocorallia longicatena</name>
    <dbReference type="NCBI Taxonomy" id="111803"/>
    <lineage>
        <taxon>Bacteria</taxon>
        <taxon>Bacillati</taxon>
        <taxon>Actinomycetota</taxon>
        <taxon>Actinomycetes</taxon>
        <taxon>Streptosporangiales</taxon>
        <taxon>Thermomonosporaceae</taxon>
        <taxon>Actinocorallia</taxon>
    </lineage>
</organism>
<dbReference type="PANTHER" id="PTHR46696:SF1">
    <property type="entry name" value="CYTOCHROME P450 YJIB-RELATED"/>
    <property type="match status" value="1"/>
</dbReference>
<evidence type="ECO:0000256" key="1">
    <source>
        <dbReference type="ARBA" id="ARBA00010617"/>
    </source>
</evidence>
<accession>A0ABP6QLY7</accession>
<dbReference type="RefSeq" id="WP_344835823.1">
    <property type="nucleotide sequence ID" value="NZ_BAAAUV010000023.1"/>
</dbReference>
<dbReference type="InterPro" id="IPR002397">
    <property type="entry name" value="Cyt_P450_B"/>
</dbReference>
<evidence type="ECO:0000313" key="2">
    <source>
        <dbReference type="EMBL" id="GAA3232630.1"/>
    </source>
</evidence>
<evidence type="ECO:0000313" key="3">
    <source>
        <dbReference type="Proteomes" id="UP001501237"/>
    </source>
</evidence>
<dbReference type="InterPro" id="IPR001128">
    <property type="entry name" value="Cyt_P450"/>
</dbReference>
<dbReference type="InterPro" id="IPR036396">
    <property type="entry name" value="Cyt_P450_sf"/>
</dbReference>
<dbReference type="EMBL" id="BAAAUV010000023">
    <property type="protein sequence ID" value="GAA3232630.1"/>
    <property type="molecule type" value="Genomic_DNA"/>
</dbReference>
<protein>
    <submittedName>
        <fullName evidence="2">Cytochrome P450</fullName>
    </submittedName>
</protein>
<keyword evidence="3" id="KW-1185">Reference proteome</keyword>